<dbReference type="CDD" id="cd00609">
    <property type="entry name" value="AAT_like"/>
    <property type="match status" value="1"/>
</dbReference>
<dbReference type="InterPro" id="IPR036390">
    <property type="entry name" value="WH_DNA-bd_sf"/>
</dbReference>
<keyword evidence="4" id="KW-0663">Pyridoxal phosphate</keyword>
<keyword evidence="6" id="KW-0238">DNA-binding</keyword>
<dbReference type="HOGENOM" id="CLU_017584_0_1_9"/>
<dbReference type="GO" id="GO:0003677">
    <property type="term" value="F:DNA binding"/>
    <property type="evidence" value="ECO:0007669"/>
    <property type="project" value="UniProtKB-KW"/>
</dbReference>
<name>A0A078M0V8_9BACL</name>
<dbReference type="Pfam" id="PF00392">
    <property type="entry name" value="GntR"/>
    <property type="match status" value="1"/>
</dbReference>
<dbReference type="Pfam" id="PF00155">
    <property type="entry name" value="Aminotran_1_2"/>
    <property type="match status" value="1"/>
</dbReference>
<dbReference type="GO" id="GO:0030170">
    <property type="term" value="F:pyridoxal phosphate binding"/>
    <property type="evidence" value="ECO:0007669"/>
    <property type="project" value="InterPro"/>
</dbReference>
<dbReference type="GO" id="GO:0008483">
    <property type="term" value="F:transaminase activity"/>
    <property type="evidence" value="ECO:0007669"/>
    <property type="project" value="UniProtKB-KW"/>
</dbReference>
<dbReference type="SUPFAM" id="SSF53383">
    <property type="entry name" value="PLP-dependent transferases"/>
    <property type="match status" value="1"/>
</dbReference>
<proteinExistence type="inferred from homology"/>
<evidence type="ECO:0000256" key="2">
    <source>
        <dbReference type="ARBA" id="ARBA00005384"/>
    </source>
</evidence>
<dbReference type="InterPro" id="IPR051446">
    <property type="entry name" value="HTH_trans_reg/aminotransferase"/>
</dbReference>
<dbReference type="PRINTS" id="PR00035">
    <property type="entry name" value="HTHGNTR"/>
</dbReference>
<gene>
    <name evidence="9" type="primary">gabR</name>
    <name evidence="9" type="ORF">BN1050_00747</name>
</gene>
<dbReference type="SUPFAM" id="SSF46785">
    <property type="entry name" value="Winged helix' DNA-binding domain"/>
    <property type="match status" value="1"/>
</dbReference>
<dbReference type="CDD" id="cd07377">
    <property type="entry name" value="WHTH_GntR"/>
    <property type="match status" value="1"/>
</dbReference>
<dbReference type="Gene3D" id="3.40.640.10">
    <property type="entry name" value="Type I PLP-dependent aspartate aminotransferase-like (Major domain)"/>
    <property type="match status" value="1"/>
</dbReference>
<dbReference type="InterPro" id="IPR015421">
    <property type="entry name" value="PyrdxlP-dep_Trfase_major"/>
</dbReference>
<evidence type="ECO:0000256" key="5">
    <source>
        <dbReference type="ARBA" id="ARBA00023015"/>
    </source>
</evidence>
<dbReference type="InterPro" id="IPR000524">
    <property type="entry name" value="Tscrpt_reg_HTH_GntR"/>
</dbReference>
<protein>
    <submittedName>
        <fullName evidence="9">HTH-type transcriptional regulatory protein GabR</fullName>
    </submittedName>
</protein>
<dbReference type="InterPro" id="IPR004839">
    <property type="entry name" value="Aminotransferase_I/II_large"/>
</dbReference>
<feature type="domain" description="HTH gntR-type" evidence="8">
    <location>
        <begin position="14"/>
        <end position="82"/>
    </location>
</feature>
<dbReference type="InterPro" id="IPR036388">
    <property type="entry name" value="WH-like_DNA-bd_sf"/>
</dbReference>
<dbReference type="EMBL" id="LN483074">
    <property type="protein sequence ID" value="CEA00998.1"/>
    <property type="molecule type" value="Genomic_DNA"/>
</dbReference>
<evidence type="ECO:0000256" key="3">
    <source>
        <dbReference type="ARBA" id="ARBA00022576"/>
    </source>
</evidence>
<keyword evidence="5" id="KW-0805">Transcription regulation</keyword>
<comment type="cofactor">
    <cofactor evidence="1">
        <name>pyridoxal 5'-phosphate</name>
        <dbReference type="ChEBI" id="CHEBI:597326"/>
    </cofactor>
</comment>
<evidence type="ECO:0000256" key="7">
    <source>
        <dbReference type="ARBA" id="ARBA00023163"/>
    </source>
</evidence>
<dbReference type="GO" id="GO:0003700">
    <property type="term" value="F:DNA-binding transcription factor activity"/>
    <property type="evidence" value="ECO:0007669"/>
    <property type="project" value="InterPro"/>
</dbReference>
<dbReference type="PATRIC" id="fig|1461583.4.peg.715"/>
<sequence>MDMLLFSLNKTSGTPLYEQLYNGIKDAIIQQKIKVAEKLPSKRKLADFLNISQTTIELAYAQLLAEGYISSKARVGYFVEALDELPYIEIATPKTHFKPSVIPSYRYDFNPSFIDTANFPFSTWRKYARDSYDEANAHLLLAGDAQGEYVLRTEIADYLYQSRGVQCQPEQIVIGSGTEQLLPMLIRLFNHYTVFALEHPGYPSVARILRQHNRTPLPIKVDEEGIQVQALEQTNTDVVYLTPSHQFPTGAVLSATRRTQLLNWAAASPSRFIIEDDYDSEFRYTGKPIPALQALDANDKVIYMSTFTKSLMPSLRVAYFVLPLSLMATYNKLFTYYSSTVPRFDQHIVANFMRDGHFAKHLNRMRKVYRKKHNELIEALQHYPDVSISGSQAGMHVVITIAHQSEQQLFEQAKKAGIAVYPMSRYAIRHEPTTAAQFLLGFGGLTSIAKAVDDLMHVWQIKKRLGHN</sequence>
<dbReference type="SMART" id="SM00345">
    <property type="entry name" value="HTH_GNTR"/>
    <property type="match status" value="1"/>
</dbReference>
<accession>A0A078M0V8</accession>
<keyword evidence="3" id="KW-0032">Aminotransferase</keyword>
<organism evidence="9">
    <name type="scientific">Metalysinibacillus saudimassiliensis</name>
    <dbReference type="NCBI Taxonomy" id="1461583"/>
    <lineage>
        <taxon>Bacteria</taxon>
        <taxon>Bacillati</taxon>
        <taxon>Bacillota</taxon>
        <taxon>Bacilli</taxon>
        <taxon>Bacillales</taxon>
        <taxon>Caryophanaceae</taxon>
        <taxon>Metalysinibacillus</taxon>
    </lineage>
</organism>
<dbReference type="PANTHER" id="PTHR46577:SF1">
    <property type="entry name" value="HTH-TYPE TRANSCRIPTIONAL REGULATORY PROTEIN GABR"/>
    <property type="match status" value="1"/>
</dbReference>
<dbReference type="PROSITE" id="PS50949">
    <property type="entry name" value="HTH_GNTR"/>
    <property type="match status" value="1"/>
</dbReference>
<dbReference type="AlphaFoldDB" id="A0A078M0V8"/>
<dbReference type="InterPro" id="IPR015424">
    <property type="entry name" value="PyrdxlP-dep_Trfase"/>
</dbReference>
<dbReference type="PANTHER" id="PTHR46577">
    <property type="entry name" value="HTH-TYPE TRANSCRIPTIONAL REGULATORY PROTEIN GABR"/>
    <property type="match status" value="1"/>
</dbReference>
<evidence type="ECO:0000256" key="4">
    <source>
        <dbReference type="ARBA" id="ARBA00022898"/>
    </source>
</evidence>
<reference evidence="9" key="1">
    <citation type="submission" date="2014-07" db="EMBL/GenBank/DDBJ databases">
        <authorList>
            <person name="Urmite Genomes Urmite Genomes"/>
        </authorList>
    </citation>
    <scope>NUCLEOTIDE SEQUENCE</scope>
    <source>
        <strain evidence="9">13S34_air</strain>
    </source>
</reference>
<evidence type="ECO:0000259" key="8">
    <source>
        <dbReference type="PROSITE" id="PS50949"/>
    </source>
</evidence>
<dbReference type="Gene3D" id="1.10.10.10">
    <property type="entry name" value="Winged helix-like DNA-binding domain superfamily/Winged helix DNA-binding domain"/>
    <property type="match status" value="1"/>
</dbReference>
<keyword evidence="3" id="KW-0808">Transferase</keyword>
<evidence type="ECO:0000313" key="9">
    <source>
        <dbReference type="EMBL" id="CEA00998.1"/>
    </source>
</evidence>
<comment type="similarity">
    <text evidence="2">In the C-terminal section; belongs to the class-I pyridoxal-phosphate-dependent aminotransferase family.</text>
</comment>
<keyword evidence="7" id="KW-0804">Transcription</keyword>
<evidence type="ECO:0000256" key="1">
    <source>
        <dbReference type="ARBA" id="ARBA00001933"/>
    </source>
</evidence>
<evidence type="ECO:0000256" key="6">
    <source>
        <dbReference type="ARBA" id="ARBA00023125"/>
    </source>
</evidence>